<evidence type="ECO:0000313" key="2">
    <source>
        <dbReference type="Proteomes" id="UP000267223"/>
    </source>
</evidence>
<evidence type="ECO:0000313" key="1">
    <source>
        <dbReference type="EMBL" id="RNI37236.1"/>
    </source>
</evidence>
<organism evidence="1 2">
    <name type="scientific">Hanamia caeni</name>
    <dbReference type="NCBI Taxonomy" id="2294116"/>
    <lineage>
        <taxon>Bacteria</taxon>
        <taxon>Pseudomonadati</taxon>
        <taxon>Bacteroidota</taxon>
        <taxon>Chitinophagia</taxon>
        <taxon>Chitinophagales</taxon>
        <taxon>Chitinophagaceae</taxon>
        <taxon>Hanamia</taxon>
    </lineage>
</organism>
<dbReference type="SUPFAM" id="SSF51126">
    <property type="entry name" value="Pectin lyase-like"/>
    <property type="match status" value="1"/>
</dbReference>
<keyword evidence="2" id="KW-1185">Reference proteome</keyword>
<dbReference type="RefSeq" id="WP_199727489.1">
    <property type="nucleotide sequence ID" value="NZ_RJJR01000005.1"/>
</dbReference>
<reference evidence="1 2" key="1">
    <citation type="submission" date="2018-11" db="EMBL/GenBank/DDBJ databases">
        <title>Draft genome sequence of Ferruginibacter sp. BO-59.</title>
        <authorList>
            <person name="Im W.T."/>
        </authorList>
    </citation>
    <scope>NUCLEOTIDE SEQUENCE [LARGE SCALE GENOMIC DNA]</scope>
    <source>
        <strain evidence="1 2">BO-59</strain>
    </source>
</reference>
<gene>
    <name evidence="1" type="ORF">EFY79_07480</name>
</gene>
<dbReference type="AlphaFoldDB" id="A0A3M9NHG7"/>
<protein>
    <submittedName>
        <fullName evidence="1">Uncharacterized protein</fullName>
    </submittedName>
</protein>
<dbReference type="InterPro" id="IPR011050">
    <property type="entry name" value="Pectin_lyase_fold/virulence"/>
</dbReference>
<feature type="non-terminal residue" evidence="1">
    <location>
        <position position="754"/>
    </location>
</feature>
<dbReference type="Proteomes" id="UP000267223">
    <property type="component" value="Unassembled WGS sequence"/>
</dbReference>
<accession>A0A3M9NHG7</accession>
<proteinExistence type="predicted"/>
<dbReference type="Gene3D" id="2.160.20.10">
    <property type="entry name" value="Single-stranded right-handed beta-helix, Pectin lyase-like"/>
    <property type="match status" value="1"/>
</dbReference>
<dbReference type="NCBIfam" id="NF041518">
    <property type="entry name" value="choice_anch_Q"/>
    <property type="match status" value="1"/>
</dbReference>
<dbReference type="EMBL" id="RJJR01000005">
    <property type="protein sequence ID" value="RNI37236.1"/>
    <property type="molecule type" value="Genomic_DNA"/>
</dbReference>
<comment type="caution">
    <text evidence="1">The sequence shown here is derived from an EMBL/GenBank/DDBJ whole genome shotgun (WGS) entry which is preliminary data.</text>
</comment>
<dbReference type="InterPro" id="IPR059226">
    <property type="entry name" value="Choice_anch_Q_dom"/>
</dbReference>
<sequence length="754" mass="77264">MNSLLHGNYYFLFRKGNKPIEKGIFKLQKSSSCQGFRALQVALLVSFLYVAMGAANAQTIHYVKVNGTGDGTSWANASGDLQATINSSVAGDQVWVAAGTYLPNRRADALTVITPNDRCNAFVLKSNVKMYGGFAGNETALTQRDSTRTINNTILSGDMGTVGDNSDNAYHVVISTGDVGTAELNGFTISGGNANGYFYLNINSQHLYYVNGGGILNYNSSPVISNVTINSNAADAEGGGISNEYSSAVLTNVTISGNIAGGTGEGGGITNYYASPVLTNVRITGNTAGLNGGGIVNYFSSPILTNVTISGNTAFVNENTGNDGGGAIYNYESSSQIRNTVIYGNNSGINNDEIYYGNSISIISYSLVQGSTDVTNGNIDGSTNPQFVSPVAAGLSTGGDYRLQATSPLLNAGSNVYYEAGQSPDLSAITTDLDGHARIQGGTIDLGAYESAASLAVAGTISGAGVVCSGTNSTTLTLSGYTGTIQWQSSTDNLTFDNIADATAATYPASNLTATTWYRAVVTSGGASANTQSVAIIVISGIDASASSNPVPLGSAAILSATISPAVSGVTVNFNVDPGTGVITTYTADTDNSGVATTAPVSGLTVNLYKVIATAASGCATSDAAYLPVYDPNSSFITGGGWITSPAGALVAQPSLSGKANFGFVAKYQKGKNLVDGNTEFQFQDGNFNFKSNELDAGSLVISGAKGTYRGEGTVNGAGDYGFMVSAVDGQINGSGGTDLFRIKIWDKSLGNSV</sequence>
<name>A0A3M9NHG7_9BACT</name>
<dbReference type="InterPro" id="IPR012334">
    <property type="entry name" value="Pectin_lyas_fold"/>
</dbReference>